<dbReference type="Gene3D" id="3.40.1380.20">
    <property type="entry name" value="Pyruvate kinase, C-terminal domain"/>
    <property type="match status" value="1"/>
</dbReference>
<evidence type="ECO:0000313" key="2">
    <source>
        <dbReference type="EMBL" id="HGU33216.1"/>
    </source>
</evidence>
<dbReference type="EMBL" id="DSUH01000237">
    <property type="protein sequence ID" value="HGU33216.1"/>
    <property type="molecule type" value="Genomic_DNA"/>
</dbReference>
<reference evidence="2" key="1">
    <citation type="journal article" date="2020" name="mSystems">
        <title>Genome- and Community-Level Interaction Insights into Carbon Utilization and Element Cycling Functions of Hydrothermarchaeota in Hydrothermal Sediment.</title>
        <authorList>
            <person name="Zhou Z."/>
            <person name="Liu Y."/>
            <person name="Xu W."/>
            <person name="Pan J."/>
            <person name="Luo Z.H."/>
            <person name="Li M."/>
        </authorList>
    </citation>
    <scope>NUCLEOTIDE SEQUENCE [LARGE SCALE GENOMIC DNA]</scope>
    <source>
        <strain evidence="2">SpSt-477</strain>
    </source>
</reference>
<dbReference type="InterPro" id="IPR015795">
    <property type="entry name" value="Pyrv_Knase_C"/>
</dbReference>
<accession>A0A7C4RRZ6</accession>
<dbReference type="PIRSF" id="PIRSF016138">
    <property type="entry name" value="UCP016138"/>
    <property type="match status" value="1"/>
</dbReference>
<dbReference type="InterPro" id="IPR015074">
    <property type="entry name" value="DUF1867"/>
</dbReference>
<dbReference type="InterPro" id="IPR036918">
    <property type="entry name" value="Pyrv_Knase_C_sf"/>
</dbReference>
<protein>
    <recommendedName>
        <fullName evidence="1">Pyruvate kinase C-terminal domain-containing protein</fullName>
    </recommendedName>
</protein>
<proteinExistence type="predicted"/>
<gene>
    <name evidence="2" type="ORF">ENS29_10220</name>
</gene>
<feature type="domain" description="Pyruvate kinase C-terminal" evidence="1">
    <location>
        <begin position="12"/>
        <end position="156"/>
    </location>
</feature>
<name>A0A7C4RRZ6_9BACT</name>
<dbReference type="AlphaFoldDB" id="A0A7C4RRZ6"/>
<organism evidence="2">
    <name type="scientific">Desulfatirhabdium butyrativorans</name>
    <dbReference type="NCBI Taxonomy" id="340467"/>
    <lineage>
        <taxon>Bacteria</taxon>
        <taxon>Pseudomonadati</taxon>
        <taxon>Thermodesulfobacteriota</taxon>
        <taxon>Desulfobacteria</taxon>
        <taxon>Desulfobacterales</taxon>
        <taxon>Desulfatirhabdiaceae</taxon>
        <taxon>Desulfatirhabdium</taxon>
    </lineage>
</organism>
<dbReference type="Pfam" id="PF02887">
    <property type="entry name" value="PK_C"/>
    <property type="match status" value="1"/>
</dbReference>
<evidence type="ECO:0000259" key="1">
    <source>
        <dbReference type="Pfam" id="PF02887"/>
    </source>
</evidence>
<sequence length="183" mass="19265">MIFDTAGEHNTEAALKAAGARASELGIQEIVVSSTSGKTASKALELLPEFRIVVVTYHCGFREPFRNVMPVSVRAELENRGARVVSATHALSGVERSIAKTYGGTYPVLLVADTLRLFGQGTKVAVEIAIMAADAGALSGADIVSVGGTAKGVDTALVLKPAHQNNVFKDLFIKEIICKPRTA</sequence>
<comment type="caution">
    <text evidence="2">The sequence shown here is derived from an EMBL/GenBank/DDBJ whole genome shotgun (WGS) entry which is preliminary data.</text>
</comment>
<dbReference type="SUPFAM" id="SSF52935">
    <property type="entry name" value="PK C-terminal domain-like"/>
    <property type="match status" value="1"/>
</dbReference>